<name>A0A7W6GLN3_9HYPH</name>
<gene>
    <name evidence="1" type="ORF">GGQ64_004655</name>
</gene>
<organism evidence="1 2">
    <name type="scientific">Mycoplana azooxidifex</name>
    <dbReference type="NCBI Taxonomy" id="1636188"/>
    <lineage>
        <taxon>Bacteria</taxon>
        <taxon>Pseudomonadati</taxon>
        <taxon>Pseudomonadota</taxon>
        <taxon>Alphaproteobacteria</taxon>
        <taxon>Hyphomicrobiales</taxon>
        <taxon>Rhizobiaceae</taxon>
        <taxon>Mycoplana</taxon>
    </lineage>
</organism>
<reference evidence="1 2" key="1">
    <citation type="submission" date="2020-08" db="EMBL/GenBank/DDBJ databases">
        <title>Genomic Encyclopedia of Type Strains, Phase IV (KMG-IV): sequencing the most valuable type-strain genomes for metagenomic binning, comparative biology and taxonomic classification.</title>
        <authorList>
            <person name="Goeker M."/>
        </authorList>
    </citation>
    <scope>NUCLEOTIDE SEQUENCE [LARGE SCALE GENOMIC DNA]</scope>
    <source>
        <strain evidence="1 2">DSM 100211</strain>
    </source>
</reference>
<protein>
    <submittedName>
        <fullName evidence="1">Uncharacterized protein</fullName>
    </submittedName>
</protein>
<evidence type="ECO:0000313" key="2">
    <source>
        <dbReference type="Proteomes" id="UP000574761"/>
    </source>
</evidence>
<comment type="caution">
    <text evidence="1">The sequence shown here is derived from an EMBL/GenBank/DDBJ whole genome shotgun (WGS) entry which is preliminary data.</text>
</comment>
<dbReference type="Proteomes" id="UP000574761">
    <property type="component" value="Unassembled WGS sequence"/>
</dbReference>
<dbReference type="RefSeq" id="WP_183807655.1">
    <property type="nucleotide sequence ID" value="NZ_JACIEE010000011.1"/>
</dbReference>
<proteinExistence type="predicted"/>
<dbReference type="AlphaFoldDB" id="A0A7W6GLN3"/>
<dbReference type="EMBL" id="JACIEE010000011">
    <property type="protein sequence ID" value="MBB3979413.1"/>
    <property type="molecule type" value="Genomic_DNA"/>
</dbReference>
<keyword evidence="2" id="KW-1185">Reference proteome</keyword>
<evidence type="ECO:0000313" key="1">
    <source>
        <dbReference type="EMBL" id="MBB3979413.1"/>
    </source>
</evidence>
<sequence>MSDLFLLSERQMARIERDRTLHSVEPKPKSAIPLRRDTLPQAPQSREPLRKAQGLAAHRNPLSAHTLFSAICIAATVIFRL</sequence>
<accession>A0A7W6GLN3</accession>